<comment type="caution">
    <text evidence="2">The sequence shown here is derived from an EMBL/GenBank/DDBJ whole genome shotgun (WGS) entry which is preliminary data.</text>
</comment>
<sequence length="118" mass="12732">MKTAITLFATLLLTTSCGVFGSLNSNTSIKPKESFVLGNNEHGSFKTHLKNEGVTLLKVYQAPISGGMHSPILIKPQETAFVKTEKNTALVIQNTGNEYASVTLKVKGDLNLGMTYNN</sequence>
<accession>A0A4R6QD06</accession>
<dbReference type="RefSeq" id="WP_133532459.1">
    <property type="nucleotide sequence ID" value="NZ_SNXR01000012.1"/>
</dbReference>
<dbReference type="EMBL" id="SNXR01000012">
    <property type="protein sequence ID" value="TDP60170.1"/>
    <property type="molecule type" value="Genomic_DNA"/>
</dbReference>
<reference evidence="2 3" key="1">
    <citation type="submission" date="2019-03" db="EMBL/GenBank/DDBJ databases">
        <title>Genomic Encyclopedia of Archaeal and Bacterial Type Strains, Phase II (KMG-II): from individual species to whole genera.</title>
        <authorList>
            <person name="Goeker M."/>
        </authorList>
    </citation>
    <scope>NUCLEOTIDE SEQUENCE [LARGE SCALE GENOMIC DNA]</scope>
    <source>
        <strain evidence="2 3">DSM 25687</strain>
    </source>
</reference>
<proteinExistence type="predicted"/>
<organism evidence="2 3">
    <name type="scientific">Flavobacterium dankookense</name>
    <dbReference type="NCBI Taxonomy" id="706186"/>
    <lineage>
        <taxon>Bacteria</taxon>
        <taxon>Pseudomonadati</taxon>
        <taxon>Bacteroidota</taxon>
        <taxon>Flavobacteriia</taxon>
        <taxon>Flavobacteriales</taxon>
        <taxon>Flavobacteriaceae</taxon>
        <taxon>Flavobacterium</taxon>
    </lineage>
</organism>
<dbReference type="PROSITE" id="PS51257">
    <property type="entry name" value="PROKAR_LIPOPROTEIN"/>
    <property type="match status" value="1"/>
</dbReference>
<evidence type="ECO:0000256" key="1">
    <source>
        <dbReference type="SAM" id="SignalP"/>
    </source>
</evidence>
<dbReference type="AlphaFoldDB" id="A0A4R6QD06"/>
<dbReference type="OrthoDB" id="1362719at2"/>
<feature type="signal peptide" evidence="1">
    <location>
        <begin position="1"/>
        <end position="21"/>
    </location>
</feature>
<keyword evidence="3" id="KW-1185">Reference proteome</keyword>
<dbReference type="Proteomes" id="UP000295260">
    <property type="component" value="Unassembled WGS sequence"/>
</dbReference>
<keyword evidence="1" id="KW-0732">Signal</keyword>
<evidence type="ECO:0000313" key="2">
    <source>
        <dbReference type="EMBL" id="TDP60170.1"/>
    </source>
</evidence>
<evidence type="ECO:0008006" key="4">
    <source>
        <dbReference type="Google" id="ProtNLM"/>
    </source>
</evidence>
<gene>
    <name evidence="2" type="ORF">BC748_1149</name>
</gene>
<feature type="chain" id="PRO_5020387479" description="Lipoprotein" evidence="1">
    <location>
        <begin position="22"/>
        <end position="118"/>
    </location>
</feature>
<protein>
    <recommendedName>
        <fullName evidence="4">Lipoprotein</fullName>
    </recommendedName>
</protein>
<evidence type="ECO:0000313" key="3">
    <source>
        <dbReference type="Proteomes" id="UP000295260"/>
    </source>
</evidence>
<name>A0A4R6QD06_9FLAO</name>